<keyword evidence="2" id="KW-1185">Reference proteome</keyword>
<gene>
    <name evidence="1" type="ORF">MVEN_02317400</name>
</gene>
<evidence type="ECO:0000313" key="2">
    <source>
        <dbReference type="Proteomes" id="UP000620124"/>
    </source>
</evidence>
<dbReference type="InterPro" id="IPR041078">
    <property type="entry name" value="Plavaka"/>
</dbReference>
<protein>
    <submittedName>
        <fullName evidence="1">Uncharacterized protein</fullName>
    </submittedName>
</protein>
<sequence>MDPNAMQMGISCPTTLLLNPLLTHGQRTTTPPYESAADFYLADLIYRKVEMSAGAIDELMQNWAAREGAPDPPFADHKDLSWPHSVAVLRVYICDPRLILRRQLANPDFKDDMDFAAKRVYAADGTREYMDFMSGNWAWRHSLITTMDLIAKIPGCKGTTFVPAILSSDKTTVSVATGQDEYYPLYISNGLIHNNIRHAHGDSVTLIGFLTIPKISTKFRTFRRNLFHGSVRRILQSLLPGMMQPEVALFGDGHYRHVVYGLGPYIADYPEQVLLACVVQGWCARCTASNKNLDGASGRRSQRHSEALFDTFSHKKLWDDYGIILDVLPFTWHQEKRNLTIGGNWRQLSAIGGLWTIIKLWKS</sequence>
<dbReference type="Pfam" id="PF18759">
    <property type="entry name" value="Plavaka"/>
    <property type="match status" value="1"/>
</dbReference>
<reference evidence="1" key="1">
    <citation type="submission" date="2020-05" db="EMBL/GenBank/DDBJ databases">
        <title>Mycena genomes resolve the evolution of fungal bioluminescence.</title>
        <authorList>
            <person name="Tsai I.J."/>
        </authorList>
    </citation>
    <scope>NUCLEOTIDE SEQUENCE</scope>
    <source>
        <strain evidence="1">CCC161011</strain>
    </source>
</reference>
<accession>A0A8H6X4P3</accession>
<name>A0A8H6X4P3_9AGAR</name>
<evidence type="ECO:0000313" key="1">
    <source>
        <dbReference type="EMBL" id="KAF7334116.1"/>
    </source>
</evidence>
<organism evidence="1 2">
    <name type="scientific">Mycena venus</name>
    <dbReference type="NCBI Taxonomy" id="2733690"/>
    <lineage>
        <taxon>Eukaryota</taxon>
        <taxon>Fungi</taxon>
        <taxon>Dikarya</taxon>
        <taxon>Basidiomycota</taxon>
        <taxon>Agaricomycotina</taxon>
        <taxon>Agaricomycetes</taxon>
        <taxon>Agaricomycetidae</taxon>
        <taxon>Agaricales</taxon>
        <taxon>Marasmiineae</taxon>
        <taxon>Mycenaceae</taxon>
        <taxon>Mycena</taxon>
    </lineage>
</organism>
<proteinExistence type="predicted"/>
<dbReference type="AlphaFoldDB" id="A0A8H6X4P3"/>
<comment type="caution">
    <text evidence="1">The sequence shown here is derived from an EMBL/GenBank/DDBJ whole genome shotgun (WGS) entry which is preliminary data.</text>
</comment>
<dbReference type="OrthoDB" id="3199698at2759"/>
<dbReference type="EMBL" id="JACAZI010000027">
    <property type="protein sequence ID" value="KAF7334116.1"/>
    <property type="molecule type" value="Genomic_DNA"/>
</dbReference>
<dbReference type="Proteomes" id="UP000620124">
    <property type="component" value="Unassembled WGS sequence"/>
</dbReference>